<protein>
    <submittedName>
        <fullName evidence="2">Uncharacterized protein</fullName>
    </submittedName>
</protein>
<evidence type="ECO:0000313" key="2">
    <source>
        <dbReference type="EMBL" id="CAB0001826.1"/>
    </source>
</evidence>
<keyword evidence="3" id="KW-1185">Reference proteome</keyword>
<feature type="non-terminal residue" evidence="2">
    <location>
        <position position="1"/>
    </location>
</feature>
<proteinExistence type="predicted"/>
<reference evidence="2 3" key="1">
    <citation type="submission" date="2020-02" db="EMBL/GenBank/DDBJ databases">
        <authorList>
            <person name="Ferguson B K."/>
        </authorList>
    </citation>
    <scope>NUCLEOTIDE SEQUENCE [LARGE SCALE GENOMIC DNA]</scope>
</reference>
<feature type="non-terminal residue" evidence="2">
    <location>
        <position position="117"/>
    </location>
</feature>
<feature type="compositionally biased region" description="Low complexity" evidence="1">
    <location>
        <begin position="102"/>
        <end position="117"/>
    </location>
</feature>
<feature type="region of interest" description="Disordered" evidence="1">
    <location>
        <begin position="1"/>
        <end position="20"/>
    </location>
</feature>
<feature type="compositionally biased region" description="Basic residues" evidence="1">
    <location>
        <begin position="1"/>
        <end position="10"/>
    </location>
</feature>
<evidence type="ECO:0000256" key="1">
    <source>
        <dbReference type="SAM" id="MobiDB-lite"/>
    </source>
</evidence>
<accession>A0A6H5GEN4</accession>
<name>A0A6H5GEN4_9HEMI</name>
<feature type="region of interest" description="Disordered" evidence="1">
    <location>
        <begin position="92"/>
        <end position="117"/>
    </location>
</feature>
<dbReference type="EMBL" id="CADCXU010011622">
    <property type="protein sequence ID" value="CAB0001826.1"/>
    <property type="molecule type" value="Genomic_DNA"/>
</dbReference>
<sequence length="117" mass="13297">TAILRHRQHPRTPTSLADPPLKEKAIKPQNFSWKGSKLLKMNLFVTLHGKLVTFHAEKKGTLGHHQQQTKNKTFEQNCPITDGPTILLSSCCESRRESRDSNPQQTQQNTFNPQAVK</sequence>
<gene>
    <name evidence="2" type="ORF">NTEN_LOCUS7613</name>
</gene>
<dbReference type="Proteomes" id="UP000479000">
    <property type="component" value="Unassembled WGS sequence"/>
</dbReference>
<dbReference type="AlphaFoldDB" id="A0A6H5GEN4"/>
<evidence type="ECO:0000313" key="3">
    <source>
        <dbReference type="Proteomes" id="UP000479000"/>
    </source>
</evidence>
<organism evidence="2 3">
    <name type="scientific">Nesidiocoris tenuis</name>
    <dbReference type="NCBI Taxonomy" id="355587"/>
    <lineage>
        <taxon>Eukaryota</taxon>
        <taxon>Metazoa</taxon>
        <taxon>Ecdysozoa</taxon>
        <taxon>Arthropoda</taxon>
        <taxon>Hexapoda</taxon>
        <taxon>Insecta</taxon>
        <taxon>Pterygota</taxon>
        <taxon>Neoptera</taxon>
        <taxon>Paraneoptera</taxon>
        <taxon>Hemiptera</taxon>
        <taxon>Heteroptera</taxon>
        <taxon>Panheteroptera</taxon>
        <taxon>Cimicomorpha</taxon>
        <taxon>Miridae</taxon>
        <taxon>Dicyphina</taxon>
        <taxon>Nesidiocoris</taxon>
    </lineage>
</organism>